<feature type="transmembrane region" description="Helical" evidence="1">
    <location>
        <begin position="48"/>
        <end position="70"/>
    </location>
</feature>
<evidence type="ECO:0000313" key="3">
    <source>
        <dbReference type="Proteomes" id="UP000298652"/>
    </source>
</evidence>
<gene>
    <name evidence="2" type="ORF">SEVIR_8G054401v2</name>
</gene>
<accession>A0A4U6TC30</accession>
<protein>
    <submittedName>
        <fullName evidence="2">Uncharacterized protein</fullName>
    </submittedName>
</protein>
<name>A0A4U6TC30_SETVI</name>
<keyword evidence="1" id="KW-1133">Transmembrane helix</keyword>
<dbReference type="Gramene" id="TKV99600">
    <property type="protein sequence ID" value="TKV99600"/>
    <property type="gene ID" value="SEVIR_8G054401v2"/>
</dbReference>
<organism evidence="2 3">
    <name type="scientific">Setaria viridis</name>
    <name type="common">Green bristlegrass</name>
    <name type="synonym">Setaria italica subsp. viridis</name>
    <dbReference type="NCBI Taxonomy" id="4556"/>
    <lineage>
        <taxon>Eukaryota</taxon>
        <taxon>Viridiplantae</taxon>
        <taxon>Streptophyta</taxon>
        <taxon>Embryophyta</taxon>
        <taxon>Tracheophyta</taxon>
        <taxon>Spermatophyta</taxon>
        <taxon>Magnoliopsida</taxon>
        <taxon>Liliopsida</taxon>
        <taxon>Poales</taxon>
        <taxon>Poaceae</taxon>
        <taxon>PACMAD clade</taxon>
        <taxon>Panicoideae</taxon>
        <taxon>Panicodae</taxon>
        <taxon>Paniceae</taxon>
        <taxon>Cenchrinae</taxon>
        <taxon>Setaria</taxon>
    </lineage>
</organism>
<feature type="transmembrane region" description="Helical" evidence="1">
    <location>
        <begin position="82"/>
        <end position="105"/>
    </location>
</feature>
<keyword evidence="3" id="KW-1185">Reference proteome</keyword>
<dbReference type="AlphaFoldDB" id="A0A4U6TC30"/>
<evidence type="ECO:0000313" key="2">
    <source>
        <dbReference type="EMBL" id="TKV99600.1"/>
    </source>
</evidence>
<dbReference type="EMBL" id="CM016559">
    <property type="protein sequence ID" value="TKV99600.1"/>
    <property type="molecule type" value="Genomic_DNA"/>
</dbReference>
<keyword evidence="1" id="KW-0472">Membrane</keyword>
<evidence type="ECO:0000256" key="1">
    <source>
        <dbReference type="SAM" id="Phobius"/>
    </source>
</evidence>
<reference evidence="2" key="1">
    <citation type="submission" date="2019-03" db="EMBL/GenBank/DDBJ databases">
        <title>WGS assembly of Setaria viridis.</title>
        <authorList>
            <person name="Huang P."/>
            <person name="Jenkins J."/>
            <person name="Grimwood J."/>
            <person name="Barry K."/>
            <person name="Healey A."/>
            <person name="Mamidi S."/>
            <person name="Sreedasyam A."/>
            <person name="Shu S."/>
            <person name="Feldman M."/>
            <person name="Wu J."/>
            <person name="Yu Y."/>
            <person name="Chen C."/>
            <person name="Johnson J."/>
            <person name="Rokhsar D."/>
            <person name="Baxter I."/>
            <person name="Schmutz J."/>
            <person name="Brutnell T."/>
            <person name="Kellogg E."/>
        </authorList>
    </citation>
    <scope>NUCLEOTIDE SEQUENCE [LARGE SCALE GENOMIC DNA]</scope>
</reference>
<dbReference type="Proteomes" id="UP000298652">
    <property type="component" value="Chromosome 8"/>
</dbReference>
<keyword evidence="1" id="KW-0812">Transmembrane</keyword>
<sequence length="152" mass="17085">MLTVHLNTHVTAGFLGYALAERHLHEATERYDIPMPATKQQADRLRGLRIAAGLCCGLITMGAAVRVAWVVRHADEYATSELLLSILVLFPGILTLWISFVAALLRGALMGAWWPGPRLLLLWFRCDGVRAVPCHPWVTRRRRRRLTCGLSF</sequence>
<proteinExistence type="predicted"/>